<organism evidence="2 3">
    <name type="scientific">Phytophthora pseudosyringae</name>
    <dbReference type="NCBI Taxonomy" id="221518"/>
    <lineage>
        <taxon>Eukaryota</taxon>
        <taxon>Sar</taxon>
        <taxon>Stramenopiles</taxon>
        <taxon>Oomycota</taxon>
        <taxon>Peronosporomycetes</taxon>
        <taxon>Peronosporales</taxon>
        <taxon>Peronosporaceae</taxon>
        <taxon>Phytophthora</taxon>
    </lineage>
</organism>
<protein>
    <submittedName>
        <fullName evidence="2">Uncharacterized protein</fullName>
    </submittedName>
</protein>
<accession>A0A8T1WDI8</accession>
<proteinExistence type="predicted"/>
<feature type="compositionally biased region" description="Polar residues" evidence="1">
    <location>
        <begin position="91"/>
        <end position="101"/>
    </location>
</feature>
<dbReference type="AlphaFoldDB" id="A0A8T1WDI8"/>
<feature type="region of interest" description="Disordered" evidence="1">
    <location>
        <begin position="145"/>
        <end position="278"/>
    </location>
</feature>
<evidence type="ECO:0000313" key="3">
    <source>
        <dbReference type="Proteomes" id="UP000694044"/>
    </source>
</evidence>
<sequence length="278" mass="30181">MLGGLASSGSSNYDKTADLPETPGHYVTEMYFSILGDSARLICMDAATSYVNRVTATDAMDIWGGTCSALYYRRCFEGTGATSNEGERETGLTSMKGQGTLTIRPRPLPEQGKQYYSGGSARGSALKWSRQGPIDQVPSKVLLAAVSPPENVTRGSSGGGSTMARTHNTSKIKQRMAEEALREEETRTRSERSRALELARQERAAARSGHVDASAASEGVSASDQTEEKAAVVQEPVRRPKKRSVSHVHDDDDEDDDEEEIGPDHLVQSAHNSRREWS</sequence>
<gene>
    <name evidence="2" type="ORF">PHYPSEUDO_001885</name>
</gene>
<feature type="region of interest" description="Disordered" evidence="1">
    <location>
        <begin position="81"/>
        <end position="122"/>
    </location>
</feature>
<evidence type="ECO:0000313" key="2">
    <source>
        <dbReference type="EMBL" id="KAG7392162.1"/>
    </source>
</evidence>
<dbReference type="Proteomes" id="UP000694044">
    <property type="component" value="Unassembled WGS sequence"/>
</dbReference>
<evidence type="ECO:0000256" key="1">
    <source>
        <dbReference type="SAM" id="MobiDB-lite"/>
    </source>
</evidence>
<comment type="caution">
    <text evidence="2">The sequence shown here is derived from an EMBL/GenBank/DDBJ whole genome shotgun (WGS) entry which is preliminary data.</text>
</comment>
<keyword evidence="3" id="KW-1185">Reference proteome</keyword>
<feature type="compositionally biased region" description="Acidic residues" evidence="1">
    <location>
        <begin position="251"/>
        <end position="261"/>
    </location>
</feature>
<name>A0A8T1WDI8_9STRA</name>
<feature type="compositionally biased region" description="Basic and acidic residues" evidence="1">
    <location>
        <begin position="175"/>
        <end position="205"/>
    </location>
</feature>
<reference evidence="2" key="1">
    <citation type="submission" date="2021-02" db="EMBL/GenBank/DDBJ databases">
        <authorList>
            <person name="Palmer J.M."/>
        </authorList>
    </citation>
    <scope>NUCLEOTIDE SEQUENCE</scope>
    <source>
        <strain evidence="2">SCRP734</strain>
    </source>
</reference>
<dbReference type="EMBL" id="JAGDFM010000013">
    <property type="protein sequence ID" value="KAG7392162.1"/>
    <property type="molecule type" value="Genomic_DNA"/>
</dbReference>